<reference evidence="2 3" key="1">
    <citation type="submission" date="2019-01" db="EMBL/GenBank/DDBJ databases">
        <authorList>
            <person name="Ferrante I. M."/>
        </authorList>
    </citation>
    <scope>NUCLEOTIDE SEQUENCE [LARGE SCALE GENOMIC DNA]</scope>
    <source>
        <strain evidence="2 3">B856</strain>
    </source>
</reference>
<protein>
    <submittedName>
        <fullName evidence="2">Uncharacterized protein</fullName>
    </submittedName>
</protein>
<gene>
    <name evidence="2" type="ORF">PSNMU_V1.4_AUG-EV-PASAV3_0072380</name>
</gene>
<evidence type="ECO:0000256" key="1">
    <source>
        <dbReference type="SAM" id="MobiDB-lite"/>
    </source>
</evidence>
<organism evidence="2 3">
    <name type="scientific">Pseudo-nitzschia multistriata</name>
    <dbReference type="NCBI Taxonomy" id="183589"/>
    <lineage>
        <taxon>Eukaryota</taxon>
        <taxon>Sar</taxon>
        <taxon>Stramenopiles</taxon>
        <taxon>Ochrophyta</taxon>
        <taxon>Bacillariophyta</taxon>
        <taxon>Bacillariophyceae</taxon>
        <taxon>Bacillariophycidae</taxon>
        <taxon>Bacillariales</taxon>
        <taxon>Bacillariaceae</taxon>
        <taxon>Pseudo-nitzschia</taxon>
    </lineage>
</organism>
<sequence length="1673" mass="189510">MEELTLGCDDHARIRDLVFTANKKRLNSFLGFKSRKSSSEIGATCSEIAPSSPKACALLNLFRSVIYKDTNNPSEDSKENEDTIAVDDIFQALLMIDPSYITPWSALDEFASALPKYSGPVIPIAQCISSAEEFFLNTEFQFAPSLRYPGPKTIPRYVREIMVQFAEKLNFHSGTSEPVYYTLVSQLVHTTFTVCKGWSSDLFDAMVSAVYLQRPTHSKMKTWLKLVQLSQSIVSDIQAEKIAKIMMDEVCVTSIDTSSSQDVLAIISIAVNMANRSCTTTKDKKSSTDVGKFWRRSLFLTLYQVLLSQSNELYDQAEKKIMEGMTTWGAKSLKSWIAELIDDHSSSMITLNKTMIPPWFTCNFLSLCTEILRAEDKPIRSGLLNCIVNHNVEDLKVFEKYISDKECKSMLNFVLGDGKSYLCEEEIHEIYYRIDGTFDLQGSDAHNVKCLSACGILALQSLRLKESSKIHESPVKKRYPSDFLFSRARRLVNMADDIVTNTLDSHNVLHASTFAIVVRTVSYFEVPELRCSLEQRIKQGISEPSKLQNSYFATLRLITASALKIDSNDEWIDRRSQLIDMSLPFSHGTYLGCVLATIPLAQFRILSRSKELLAPLNSQWGSEIDQLEISEQQAESGVHHRTVDGMRGLLELIRSGRWMKNEVEAWFILSDLLVMDIPPLPFESRRWLLRTLTTGITDGVFSIDSLDHLLRAATIRISSFFVQDNTLSKIGHAQPRKIEEIKTLHRLIVLLLRSLASVNKYSESRHILLAEGRESFLRAILTYKNDRSSRYTHHDDVLKKYYSDKAMNVDSFTFCWLLFLKVNSYILGYSVAQNAKTDYLESSSRDQDTTFCHFANRIKDFEESELRLKIRPFGDYIDLLPSWLNADSDRAPFSEKQNSIEQSETTTPTLPWLDIILELLFLVPLPTRKSHDFNDPLPWKLITATGFLMSQMNPCLLSMETIKETAEPFLSISSLLVRKAIRLDCALSVIEDLLVPTVSYCRALHLNLETVDPSGCILMIGSLWNLYQAIASEKACVKIIEYLESKVSVNEEGCSQRDRDVFSLTSVHSESDVDEIVQKLRLSCLRAFLSCLSSISNSEESDLCISRSLIGGILGALTTDLRAGLNGNSGGLPRELYLTFCILIEECASLLFDQKKSQQDSSIFLLFKEVATNLANILTVIPLRDAALFRTTFILAAAVFPSLCRDLTRRSLCNPDSSTPIIGDEMFQFELVVFDQVLKDCVEILIRWSALREPYLIPWLDIAGPDHSDLKIDEGLDGIKYHVKSSEDAFDDAKAGNGDIPRFVHVPSPSRNHHKSSGRIRLNTKEVWSWALSCSLLGLEQKWLESERTIHTSNTIESSDLSQDWLEDWKKNFRARRVELRKSLVDTNRFFRTSPVLSQRGHNGNRVPLDMVATNLPSAPRSRLCCLIECVSRVLVYSAQRLNSFLCGGAKVLARDLSIFESMCCLSAWLFGDEDMDEDFLVGLFQWLAIVSRKRNRPPSESVSSRNFDTEELFRQVSMVATHVHKLYLTLKELQKQLRSHYAANEHCAFSKLIGIFFGEDTANEILSGIAVKIHSLQQVMPKEFQVNPLPDFPSSMAAETEIPVQNSQRSGRKRTRSGSMVPRCKSRTTRLRRKNRNKVVDIFMDLDGGMNSPRRNPTRDAYADLEDFLVEG</sequence>
<evidence type="ECO:0000313" key="2">
    <source>
        <dbReference type="EMBL" id="VEU40354.1"/>
    </source>
</evidence>
<feature type="region of interest" description="Disordered" evidence="1">
    <location>
        <begin position="1600"/>
        <end position="1626"/>
    </location>
</feature>
<dbReference type="Proteomes" id="UP000291116">
    <property type="component" value="Unassembled WGS sequence"/>
</dbReference>
<proteinExistence type="predicted"/>
<dbReference type="EMBL" id="CAACVS010000276">
    <property type="protein sequence ID" value="VEU40354.1"/>
    <property type="molecule type" value="Genomic_DNA"/>
</dbReference>
<accession>A0A448ZEA3</accession>
<name>A0A448ZEA3_9STRA</name>
<dbReference type="OrthoDB" id="44851at2759"/>
<keyword evidence="3" id="KW-1185">Reference proteome</keyword>
<evidence type="ECO:0000313" key="3">
    <source>
        <dbReference type="Proteomes" id="UP000291116"/>
    </source>
</evidence>